<name>A0A1G6AYF7_EUBOX</name>
<reference evidence="1 2" key="1">
    <citation type="submission" date="2016-10" db="EMBL/GenBank/DDBJ databases">
        <authorList>
            <person name="de Groot N.N."/>
        </authorList>
    </citation>
    <scope>NUCLEOTIDE SEQUENCE [LARGE SCALE GENOMIC DNA]</scope>
    <source>
        <strain evidence="1 2">DSM 3217</strain>
    </source>
</reference>
<dbReference type="AlphaFoldDB" id="A0A1G6AYF7"/>
<protein>
    <submittedName>
        <fullName evidence="1">Uncharacterized protein</fullName>
    </submittedName>
</protein>
<dbReference type="RefSeq" id="WP_090172909.1">
    <property type="nucleotide sequence ID" value="NZ_FMXR01000007.1"/>
</dbReference>
<proteinExistence type="predicted"/>
<evidence type="ECO:0000313" key="1">
    <source>
        <dbReference type="EMBL" id="SDB13402.1"/>
    </source>
</evidence>
<evidence type="ECO:0000313" key="2">
    <source>
        <dbReference type="Proteomes" id="UP000199228"/>
    </source>
</evidence>
<dbReference type="STRING" id="1732.SAMN02910417_01027"/>
<dbReference type="EMBL" id="FMXR01000007">
    <property type="protein sequence ID" value="SDB13402.1"/>
    <property type="molecule type" value="Genomic_DNA"/>
</dbReference>
<gene>
    <name evidence="1" type="ORF">SAMN02910417_01027</name>
</gene>
<keyword evidence="2" id="KW-1185">Reference proteome</keyword>
<sequence length="62" mass="6978">MDKFDFTDGDFLHNMGGGMMMDSEGHMMQDMGGGMAMDMESGEMHITDEGSRSIFDNDEDDW</sequence>
<dbReference type="Proteomes" id="UP000199228">
    <property type="component" value="Unassembled WGS sequence"/>
</dbReference>
<organism evidence="1 2">
    <name type="scientific">Eubacterium oxidoreducens</name>
    <dbReference type="NCBI Taxonomy" id="1732"/>
    <lineage>
        <taxon>Bacteria</taxon>
        <taxon>Bacillati</taxon>
        <taxon>Bacillota</taxon>
        <taxon>Clostridia</taxon>
        <taxon>Eubacteriales</taxon>
        <taxon>Eubacteriaceae</taxon>
        <taxon>Eubacterium</taxon>
    </lineage>
</organism>
<accession>A0A1G6AYF7</accession>